<evidence type="ECO:0000259" key="2">
    <source>
        <dbReference type="PROSITE" id="PS50851"/>
    </source>
</evidence>
<reference evidence="4" key="1">
    <citation type="submission" date="2016-10" db="EMBL/GenBank/DDBJ databases">
        <authorList>
            <person name="Varghese N."/>
            <person name="Submissions S."/>
        </authorList>
    </citation>
    <scope>NUCLEOTIDE SEQUENCE [LARGE SCALE GENOMIC DNA]</scope>
    <source>
        <strain evidence="4">DSM 24767</strain>
    </source>
</reference>
<dbReference type="Pfam" id="PF01584">
    <property type="entry name" value="CheW"/>
    <property type="match status" value="1"/>
</dbReference>
<dbReference type="InterPro" id="IPR036061">
    <property type="entry name" value="CheW-like_dom_sf"/>
</dbReference>
<evidence type="ECO:0000313" key="3">
    <source>
        <dbReference type="EMBL" id="SDQ46964.1"/>
    </source>
</evidence>
<feature type="compositionally biased region" description="Basic and acidic residues" evidence="1">
    <location>
        <begin position="16"/>
        <end position="25"/>
    </location>
</feature>
<keyword evidence="4" id="KW-1185">Reference proteome</keyword>
<evidence type="ECO:0000256" key="1">
    <source>
        <dbReference type="SAM" id="MobiDB-lite"/>
    </source>
</evidence>
<dbReference type="InterPro" id="IPR039315">
    <property type="entry name" value="CheW"/>
</dbReference>
<dbReference type="PANTHER" id="PTHR22617:SF23">
    <property type="entry name" value="CHEMOTAXIS PROTEIN CHEW"/>
    <property type="match status" value="1"/>
</dbReference>
<organism evidence="3 4">
    <name type="scientific">Natronobacterium texcoconense</name>
    <dbReference type="NCBI Taxonomy" id="1095778"/>
    <lineage>
        <taxon>Archaea</taxon>
        <taxon>Methanobacteriati</taxon>
        <taxon>Methanobacteriota</taxon>
        <taxon>Stenosarchaea group</taxon>
        <taxon>Halobacteria</taxon>
        <taxon>Halobacteriales</taxon>
        <taxon>Natrialbaceae</taxon>
        <taxon>Natronobacterium</taxon>
    </lineage>
</organism>
<dbReference type="PROSITE" id="PS50851">
    <property type="entry name" value="CHEW"/>
    <property type="match status" value="1"/>
</dbReference>
<dbReference type="OrthoDB" id="115049at2157"/>
<feature type="compositionally biased region" description="Basic and acidic residues" evidence="1">
    <location>
        <begin position="162"/>
        <end position="172"/>
    </location>
</feature>
<dbReference type="RefSeq" id="WP_090377986.1">
    <property type="nucleotide sequence ID" value="NZ_FNLC01000001.1"/>
</dbReference>
<dbReference type="STRING" id="1095778.SAMN04489842_0924"/>
<dbReference type="EMBL" id="FNLC01000001">
    <property type="protein sequence ID" value="SDQ46964.1"/>
    <property type="molecule type" value="Genomic_DNA"/>
</dbReference>
<gene>
    <name evidence="3" type="ORF">SAMN04489842_0924</name>
</gene>
<dbReference type="PANTHER" id="PTHR22617">
    <property type="entry name" value="CHEMOTAXIS SENSOR HISTIDINE KINASE-RELATED"/>
    <property type="match status" value="1"/>
</dbReference>
<dbReference type="GO" id="GO:0005829">
    <property type="term" value="C:cytosol"/>
    <property type="evidence" value="ECO:0007669"/>
    <property type="project" value="TreeGrafter"/>
</dbReference>
<sequence>MAELPDKLLGIDIDEDRDRKGRDSSDSDPEDEEDHVRAVTFRVGDHRLAVPVDAVRTTTELHDELTDVPRTPAAIDGVVDLRGEITAVIDPAVHFPPATVDDDSRRLLVFDHPDDQQAAAIRVDEVLQVESVPESQVYDEESVEASEFSGDVLEHPLVDALLERERRPESRGTDPVGGLETSEGRPDESVRSIESADNEADFAAEPVDTAGHAESVSGVDDAVDSRIVVEGIPLIDVDNLLLASGTRASPAPVR</sequence>
<dbReference type="Proteomes" id="UP000198848">
    <property type="component" value="Unassembled WGS sequence"/>
</dbReference>
<feature type="domain" description="CheW-like" evidence="2">
    <location>
        <begin position="35"/>
        <end position="173"/>
    </location>
</feature>
<dbReference type="GO" id="GO:0007165">
    <property type="term" value="P:signal transduction"/>
    <property type="evidence" value="ECO:0007669"/>
    <property type="project" value="InterPro"/>
</dbReference>
<accession>A0A1H1B4W4</accession>
<dbReference type="Gene3D" id="2.40.50.180">
    <property type="entry name" value="CheA-289, Domain 4"/>
    <property type="match status" value="1"/>
</dbReference>
<dbReference type="GO" id="GO:0006935">
    <property type="term" value="P:chemotaxis"/>
    <property type="evidence" value="ECO:0007669"/>
    <property type="project" value="InterPro"/>
</dbReference>
<dbReference type="Gene3D" id="2.30.30.40">
    <property type="entry name" value="SH3 Domains"/>
    <property type="match status" value="1"/>
</dbReference>
<proteinExistence type="predicted"/>
<feature type="region of interest" description="Disordered" evidence="1">
    <location>
        <begin position="162"/>
        <end position="222"/>
    </location>
</feature>
<dbReference type="SMART" id="SM00260">
    <property type="entry name" value="CheW"/>
    <property type="match status" value="1"/>
</dbReference>
<protein>
    <submittedName>
        <fullName evidence="3">CheW-like domain-containing protein</fullName>
    </submittedName>
</protein>
<dbReference type="AlphaFoldDB" id="A0A1H1B4W4"/>
<name>A0A1H1B4W4_NATTX</name>
<evidence type="ECO:0000313" key="4">
    <source>
        <dbReference type="Proteomes" id="UP000198848"/>
    </source>
</evidence>
<feature type="region of interest" description="Disordered" evidence="1">
    <location>
        <begin position="1"/>
        <end position="36"/>
    </location>
</feature>
<dbReference type="InterPro" id="IPR002545">
    <property type="entry name" value="CheW-lke_dom"/>
</dbReference>
<feature type="compositionally biased region" description="Basic and acidic residues" evidence="1">
    <location>
        <begin position="182"/>
        <end position="191"/>
    </location>
</feature>
<dbReference type="SUPFAM" id="SSF50341">
    <property type="entry name" value="CheW-like"/>
    <property type="match status" value="1"/>
</dbReference>